<name>A0A7S3F7D7_9VIRI</name>
<evidence type="ECO:0000256" key="7">
    <source>
        <dbReference type="RuleBase" id="RU361168"/>
    </source>
</evidence>
<accession>A0A7S3F7D7</accession>
<evidence type="ECO:0000256" key="4">
    <source>
        <dbReference type="ARBA" id="ARBA00022729"/>
    </source>
</evidence>
<dbReference type="SUPFAM" id="SSF51011">
    <property type="entry name" value="Glycosyl hydrolase domain"/>
    <property type="match status" value="1"/>
</dbReference>
<dbReference type="EC" id="3.2.1.22" evidence="3 7"/>
<comment type="catalytic activity">
    <reaction evidence="1 7">
        <text>Hydrolysis of terminal, non-reducing alpha-D-galactose residues in alpha-D-galactosides, including galactose oligosaccharides, galactomannans and galactolipids.</text>
        <dbReference type="EC" id="3.2.1.22"/>
    </reaction>
</comment>
<evidence type="ECO:0000256" key="1">
    <source>
        <dbReference type="ARBA" id="ARBA00001255"/>
    </source>
</evidence>
<keyword evidence="7" id="KW-1015">Disulfide bond</keyword>
<dbReference type="InterPro" id="IPR002241">
    <property type="entry name" value="Glyco_hydro_27"/>
</dbReference>
<protein>
    <recommendedName>
        <fullName evidence="3 7">Alpha-galactosidase</fullName>
        <ecNumber evidence="3 7">3.2.1.22</ecNumber>
    </recommendedName>
    <alternativeName>
        <fullName evidence="7">Melibiase</fullName>
    </alternativeName>
</protein>
<dbReference type="GO" id="GO:0004557">
    <property type="term" value="F:alpha-galactosidase activity"/>
    <property type="evidence" value="ECO:0007669"/>
    <property type="project" value="UniProtKB-EC"/>
</dbReference>
<dbReference type="PANTHER" id="PTHR11452:SF75">
    <property type="entry name" value="ALPHA-GALACTOSIDASE MEL1"/>
    <property type="match status" value="1"/>
</dbReference>
<reference evidence="9" key="1">
    <citation type="submission" date="2021-01" db="EMBL/GenBank/DDBJ databases">
        <authorList>
            <person name="Corre E."/>
            <person name="Pelletier E."/>
            <person name="Niang G."/>
            <person name="Scheremetjew M."/>
            <person name="Finn R."/>
            <person name="Kale V."/>
            <person name="Holt S."/>
            <person name="Cochrane G."/>
            <person name="Meng A."/>
            <person name="Brown T."/>
            <person name="Cohen L."/>
        </authorList>
    </citation>
    <scope>NUCLEOTIDE SEQUENCE</scope>
    <source>
        <strain evidence="9">RCC927</strain>
    </source>
</reference>
<dbReference type="Pfam" id="PF16499">
    <property type="entry name" value="Melibiase_2"/>
    <property type="match status" value="1"/>
</dbReference>
<dbReference type="SUPFAM" id="SSF51445">
    <property type="entry name" value="(Trans)glycosidases"/>
    <property type="match status" value="1"/>
</dbReference>
<evidence type="ECO:0000256" key="3">
    <source>
        <dbReference type="ARBA" id="ARBA00012755"/>
    </source>
</evidence>
<proteinExistence type="inferred from homology"/>
<dbReference type="InterPro" id="IPR017853">
    <property type="entry name" value="GH"/>
</dbReference>
<dbReference type="GO" id="GO:0005975">
    <property type="term" value="P:carbohydrate metabolic process"/>
    <property type="evidence" value="ECO:0007669"/>
    <property type="project" value="InterPro"/>
</dbReference>
<keyword evidence="5 7" id="KW-0378">Hydrolase</keyword>
<dbReference type="InterPro" id="IPR000111">
    <property type="entry name" value="Glyco_hydro_27/36_CS"/>
</dbReference>
<organism evidence="9">
    <name type="scientific">Prasinoderma singulare</name>
    <dbReference type="NCBI Taxonomy" id="676789"/>
    <lineage>
        <taxon>Eukaryota</taxon>
        <taxon>Viridiplantae</taxon>
        <taxon>Prasinodermophyta</taxon>
        <taxon>Prasinodermophyceae</taxon>
        <taxon>Prasinodermales</taxon>
        <taxon>Prasinodermaceae</taxon>
        <taxon>Prasinoderma</taxon>
    </lineage>
</organism>
<dbReference type="InterPro" id="IPR013780">
    <property type="entry name" value="Glyco_hydro_b"/>
</dbReference>
<dbReference type="CDD" id="cd14792">
    <property type="entry name" value="GH27"/>
    <property type="match status" value="1"/>
</dbReference>
<dbReference type="Gene3D" id="3.20.20.70">
    <property type="entry name" value="Aldolase class I"/>
    <property type="match status" value="1"/>
</dbReference>
<evidence type="ECO:0000313" key="9">
    <source>
        <dbReference type="EMBL" id="CAE0127711.1"/>
    </source>
</evidence>
<dbReference type="AlphaFoldDB" id="A0A7S3F7D7"/>
<dbReference type="PRINTS" id="PR00740">
    <property type="entry name" value="GLHYDRLASE27"/>
</dbReference>
<dbReference type="PANTHER" id="PTHR11452">
    <property type="entry name" value="ALPHA-GALACTOSIDASE/ALPHA-N-ACETYLGALACTOSAMINIDASE"/>
    <property type="match status" value="1"/>
</dbReference>
<evidence type="ECO:0000256" key="5">
    <source>
        <dbReference type="ARBA" id="ARBA00022801"/>
    </source>
</evidence>
<evidence type="ECO:0000256" key="6">
    <source>
        <dbReference type="ARBA" id="ARBA00023295"/>
    </source>
</evidence>
<gene>
    <name evidence="9" type="ORF">PSIN1315_LOCUS1666</name>
</gene>
<dbReference type="InterPro" id="IPR041233">
    <property type="entry name" value="Melibiase_C"/>
</dbReference>
<dbReference type="Gene3D" id="2.60.40.1180">
    <property type="entry name" value="Golgi alpha-mannosidase II"/>
    <property type="match status" value="1"/>
</dbReference>
<dbReference type="InterPro" id="IPR013785">
    <property type="entry name" value="Aldolase_TIM"/>
</dbReference>
<keyword evidence="6 7" id="KW-0326">Glycosidase</keyword>
<dbReference type="EMBL" id="HBHY01002626">
    <property type="protein sequence ID" value="CAE0127711.1"/>
    <property type="molecule type" value="Transcribed_RNA"/>
</dbReference>
<feature type="domain" description="Alpha galactosidase C-terminal" evidence="8">
    <location>
        <begin position="287"/>
        <end position="350"/>
    </location>
</feature>
<dbReference type="Pfam" id="PF17801">
    <property type="entry name" value="Melibiase_C"/>
    <property type="match status" value="1"/>
</dbReference>
<sequence length="376" mass="39723">MASNGLREAGFVHLNIDDCWAVDRDPDTFRLIADPKAFPDGIKAVADYVHSKGLKFGIYTDRGPKTCAGRPASAGYEGVDAQTFADWGVDYLKEDSCNADSADHEVAFADYGRMRDALNATGRPIAFSLCGWADWYAPVGASLGNSWRISGDVNGWASVYGSAQINAKLSQYAGPGGWNDPDMLVGSSSSAAVHNSPEQARTQFSLWAAMAAPLLIGSNMLGLSAFDLETYTNSEVIAVNQDTLGRQAIVVQDGCPPISAKQVAQWRSARGRGVAGKADDDDVPQCAQVWAKPLGDGSVVLVMVNWAGPARTLTCDATCVRAAGVDADTVMVYDLWQHRALGVMAEVAVPVGADGASATLHISAADKNAHRKVGPL</sequence>
<keyword evidence="4" id="KW-0732">Signal</keyword>
<evidence type="ECO:0000259" key="8">
    <source>
        <dbReference type="Pfam" id="PF17801"/>
    </source>
</evidence>
<comment type="similarity">
    <text evidence="2 7">Belongs to the glycosyl hydrolase 27 family.</text>
</comment>
<evidence type="ECO:0000256" key="2">
    <source>
        <dbReference type="ARBA" id="ARBA00009743"/>
    </source>
</evidence>
<dbReference type="PROSITE" id="PS00512">
    <property type="entry name" value="ALPHA_GALACTOSIDASE"/>
    <property type="match status" value="1"/>
</dbReference>